<feature type="compositionally biased region" description="Low complexity" evidence="1">
    <location>
        <begin position="26"/>
        <end position="35"/>
    </location>
</feature>
<accession>A0A8D8T8Q6</accession>
<feature type="region of interest" description="Disordered" evidence="1">
    <location>
        <begin position="121"/>
        <end position="155"/>
    </location>
</feature>
<dbReference type="CDD" id="cd00229">
    <property type="entry name" value="SGNH_hydrolase"/>
    <property type="match status" value="1"/>
</dbReference>
<dbReference type="EMBL" id="HBUF01255892">
    <property type="protein sequence ID" value="CAG6681502.1"/>
    <property type="molecule type" value="Transcribed_RNA"/>
</dbReference>
<proteinExistence type="predicted"/>
<evidence type="ECO:0000256" key="1">
    <source>
        <dbReference type="SAM" id="MobiDB-lite"/>
    </source>
</evidence>
<evidence type="ECO:0000313" key="2">
    <source>
        <dbReference type="EMBL" id="CAG6681502.1"/>
    </source>
</evidence>
<dbReference type="Gene3D" id="3.40.50.1110">
    <property type="entry name" value="SGNH hydrolase"/>
    <property type="match status" value="1"/>
</dbReference>
<feature type="compositionally biased region" description="Basic and acidic residues" evidence="1">
    <location>
        <begin position="53"/>
        <end position="64"/>
    </location>
</feature>
<dbReference type="InterPro" id="IPR036514">
    <property type="entry name" value="SGNH_hydro_sf"/>
</dbReference>
<protein>
    <submittedName>
        <fullName evidence="2">Uncharacterized protein</fullName>
    </submittedName>
</protein>
<organism evidence="2">
    <name type="scientific">Cacopsylla melanoneura</name>
    <dbReference type="NCBI Taxonomy" id="428564"/>
    <lineage>
        <taxon>Eukaryota</taxon>
        <taxon>Metazoa</taxon>
        <taxon>Ecdysozoa</taxon>
        <taxon>Arthropoda</taxon>
        <taxon>Hexapoda</taxon>
        <taxon>Insecta</taxon>
        <taxon>Pterygota</taxon>
        <taxon>Neoptera</taxon>
        <taxon>Paraneoptera</taxon>
        <taxon>Hemiptera</taxon>
        <taxon>Sternorrhyncha</taxon>
        <taxon>Psylloidea</taxon>
        <taxon>Psyllidae</taxon>
        <taxon>Psyllinae</taxon>
        <taxon>Cacopsylla</taxon>
    </lineage>
</organism>
<feature type="compositionally biased region" description="Polar residues" evidence="1">
    <location>
        <begin position="36"/>
        <end position="52"/>
    </location>
</feature>
<reference evidence="2" key="1">
    <citation type="submission" date="2021-05" db="EMBL/GenBank/DDBJ databases">
        <authorList>
            <person name="Alioto T."/>
            <person name="Alioto T."/>
            <person name="Gomez Garrido J."/>
        </authorList>
    </citation>
    <scope>NUCLEOTIDE SEQUENCE</scope>
</reference>
<feature type="compositionally biased region" description="Low complexity" evidence="1">
    <location>
        <begin position="121"/>
        <end position="133"/>
    </location>
</feature>
<sequence>MYTRNSKAKGKSGKLVPPLTFLKSSTQKAASSVSSIKMNTSRRSISQTSSLRKSSDKIINKNDKPNTSVSAEPNKSVNTSAVVLDSKDDDKKTILSLQKLNSELLAAIQELRAELTEVKLQVSSQSSQNSESSQDNKTKTKSSHSNSPNPSQPVLVNLDVSSLSEIAGRPLVAVTHDDNSHFSISVDDIVEIENSISMKPKVKVIGTSMTRQVAEHLTTLLPEFIVSGDTFPGAKMATIIECLISSTAYYGPNDYIFIVGGTNDIPDLYPGMIDQYLESAKHVFSKTNVIFCGIPYMFHKSNLNSNIFAINQYVQFQCAKFKIYFLDTNMFLSRSMYTKHGLHFNTKGKIQFSEVIEKLVVLLENSMSSFFPLKYSSPFFM</sequence>
<dbReference type="AlphaFoldDB" id="A0A8D8T8Q6"/>
<feature type="region of interest" description="Disordered" evidence="1">
    <location>
        <begin position="26"/>
        <end position="74"/>
    </location>
</feature>
<feature type="compositionally biased region" description="Polar residues" evidence="1">
    <location>
        <begin position="65"/>
        <end position="74"/>
    </location>
</feature>
<name>A0A8D8T8Q6_9HEMI</name>
<dbReference type="SUPFAM" id="SSF52266">
    <property type="entry name" value="SGNH hydrolase"/>
    <property type="match status" value="1"/>
</dbReference>